<dbReference type="Proteomes" id="UP000765509">
    <property type="component" value="Unassembled WGS sequence"/>
</dbReference>
<organism evidence="2 3">
    <name type="scientific">Austropuccinia psidii MF-1</name>
    <dbReference type="NCBI Taxonomy" id="1389203"/>
    <lineage>
        <taxon>Eukaryota</taxon>
        <taxon>Fungi</taxon>
        <taxon>Dikarya</taxon>
        <taxon>Basidiomycota</taxon>
        <taxon>Pucciniomycotina</taxon>
        <taxon>Pucciniomycetes</taxon>
        <taxon>Pucciniales</taxon>
        <taxon>Sphaerophragmiaceae</taxon>
        <taxon>Austropuccinia</taxon>
    </lineage>
</organism>
<feature type="compositionally biased region" description="Polar residues" evidence="1">
    <location>
        <begin position="192"/>
        <end position="208"/>
    </location>
</feature>
<protein>
    <submittedName>
        <fullName evidence="2">Uncharacterized protein</fullName>
    </submittedName>
</protein>
<dbReference type="EMBL" id="AVOT02077543">
    <property type="protein sequence ID" value="MBW0565496.1"/>
    <property type="molecule type" value="Genomic_DNA"/>
</dbReference>
<sequence>SANVVRQENIETASTVTSVIPASTVNSDHNVTFILTQNNQPEPIPSELINLDIKITLQKAKNRANNREQATTPKIDPKKVIDIIMAEANQLQKDKELTPPQEASVDIYRASQKAYRNALQHREYQILADMWKDCMNYYLTVRKLMGHPNTCKLLNERHPLMEKKNMMFLTDEWRKNNPPPPKQVAKIAPVASSRNPNVKNQPQAQNKGNGKAPATSPYSQGYRIPKIQQDAMEMYFRWSKQ</sequence>
<keyword evidence="3" id="KW-1185">Reference proteome</keyword>
<comment type="caution">
    <text evidence="2">The sequence shown here is derived from an EMBL/GenBank/DDBJ whole genome shotgun (WGS) entry which is preliminary data.</text>
</comment>
<proteinExistence type="predicted"/>
<accession>A0A9Q3JP28</accession>
<feature type="non-terminal residue" evidence="2">
    <location>
        <position position="1"/>
    </location>
</feature>
<name>A0A9Q3JP28_9BASI</name>
<evidence type="ECO:0000256" key="1">
    <source>
        <dbReference type="SAM" id="MobiDB-lite"/>
    </source>
</evidence>
<dbReference type="AlphaFoldDB" id="A0A9Q3JP28"/>
<feature type="region of interest" description="Disordered" evidence="1">
    <location>
        <begin position="180"/>
        <end position="223"/>
    </location>
</feature>
<reference evidence="2" key="1">
    <citation type="submission" date="2021-03" db="EMBL/GenBank/DDBJ databases">
        <title>Draft genome sequence of rust myrtle Austropuccinia psidii MF-1, a brazilian biotype.</title>
        <authorList>
            <person name="Quecine M.C."/>
            <person name="Pachon D.M.R."/>
            <person name="Bonatelli M.L."/>
            <person name="Correr F.H."/>
            <person name="Franceschini L.M."/>
            <person name="Leite T.F."/>
            <person name="Margarido G.R.A."/>
            <person name="Almeida C.A."/>
            <person name="Ferrarezi J.A."/>
            <person name="Labate C.A."/>
        </authorList>
    </citation>
    <scope>NUCLEOTIDE SEQUENCE</scope>
    <source>
        <strain evidence="2">MF-1</strain>
    </source>
</reference>
<evidence type="ECO:0000313" key="3">
    <source>
        <dbReference type="Proteomes" id="UP000765509"/>
    </source>
</evidence>
<evidence type="ECO:0000313" key="2">
    <source>
        <dbReference type="EMBL" id="MBW0565496.1"/>
    </source>
</evidence>
<gene>
    <name evidence="2" type="ORF">O181_105211</name>
</gene>